<dbReference type="InterPro" id="IPR052126">
    <property type="entry name" value="Spindle_Org/Thrombomodulin"/>
</dbReference>
<organism evidence="3 4">
    <name type="scientific">Megaselia scalaris</name>
    <name type="common">Humpbacked fly</name>
    <name type="synonym">Phora scalaris</name>
    <dbReference type="NCBI Taxonomy" id="36166"/>
    <lineage>
        <taxon>Eukaryota</taxon>
        <taxon>Metazoa</taxon>
        <taxon>Ecdysozoa</taxon>
        <taxon>Arthropoda</taxon>
        <taxon>Hexapoda</taxon>
        <taxon>Insecta</taxon>
        <taxon>Pterygota</taxon>
        <taxon>Neoptera</taxon>
        <taxon>Endopterygota</taxon>
        <taxon>Diptera</taxon>
        <taxon>Brachycera</taxon>
        <taxon>Muscomorpha</taxon>
        <taxon>Platypezoidea</taxon>
        <taxon>Phoridae</taxon>
        <taxon>Megaseliini</taxon>
        <taxon>Megaselia</taxon>
    </lineage>
</organism>
<evidence type="ECO:0000313" key="3">
    <source>
        <dbReference type="EnsemblMetazoa" id="MESCA004039-PA"/>
    </source>
</evidence>
<evidence type="ECO:0000313" key="4">
    <source>
        <dbReference type="Proteomes" id="UP000015102"/>
    </source>
</evidence>
<dbReference type="STRING" id="36166.T1GKL3"/>
<name>T1GKL3_MEGSC</name>
<evidence type="ECO:0000256" key="1">
    <source>
        <dbReference type="ARBA" id="ARBA00022737"/>
    </source>
</evidence>
<keyword evidence="1" id="KW-0677">Repeat</keyword>
<proteinExistence type="predicted"/>
<reference evidence="3" key="2">
    <citation type="submission" date="2015-06" db="UniProtKB">
        <authorList>
            <consortium name="EnsemblMetazoa"/>
        </authorList>
    </citation>
    <scope>IDENTIFICATION</scope>
</reference>
<dbReference type="PANTHER" id="PTHR24036:SF5">
    <property type="entry name" value="THROMBOMODULIN"/>
    <property type="match status" value="1"/>
</dbReference>
<feature type="region of interest" description="Disordered" evidence="2">
    <location>
        <begin position="1"/>
        <end position="23"/>
    </location>
</feature>
<evidence type="ECO:0000256" key="2">
    <source>
        <dbReference type="SAM" id="MobiDB-lite"/>
    </source>
</evidence>
<dbReference type="HOGENOM" id="CLU_2212939_0_0_1"/>
<protein>
    <submittedName>
        <fullName evidence="3">Uncharacterized protein</fullName>
    </submittedName>
</protein>
<keyword evidence="4" id="KW-1185">Reference proteome</keyword>
<accession>T1GKL3</accession>
<dbReference type="EMBL" id="CAQQ02114310">
    <property type="status" value="NOT_ANNOTATED_CDS"/>
    <property type="molecule type" value="Genomic_DNA"/>
</dbReference>
<sequence>MLRGGGDHPFYITDSPEGGLGQRNENEIRAEKVYAGVVYDSDDYPVPMEGATGRYCEWKHKGIDSWAASSTFEEYTKTLYLDCDPGEPGYINWTVPMNAPDILYYQV</sequence>
<dbReference type="AlphaFoldDB" id="T1GKL3"/>
<dbReference type="EnsemblMetazoa" id="MESCA004039-RA">
    <property type="protein sequence ID" value="MESCA004039-PA"/>
    <property type="gene ID" value="MESCA004039"/>
</dbReference>
<reference evidence="4" key="1">
    <citation type="submission" date="2013-02" db="EMBL/GenBank/DDBJ databases">
        <authorList>
            <person name="Hughes D."/>
        </authorList>
    </citation>
    <scope>NUCLEOTIDE SEQUENCE</scope>
    <source>
        <strain>Durham</strain>
        <strain evidence="4">NC isolate 2 -- Noor lab</strain>
    </source>
</reference>
<dbReference type="Proteomes" id="UP000015102">
    <property type="component" value="Unassembled WGS sequence"/>
</dbReference>
<dbReference type="PANTHER" id="PTHR24036">
    <property type="entry name" value="SKELETOR-RELATED"/>
    <property type="match status" value="1"/>
</dbReference>